<sequence>MVGISSWIETVQSEIDTDFSAAPFPLSVCDCCLRDISSSVEIQSLVSTSLSTTKTLSSVRFTLFLFRTRCSFSLSLTSSVIRMIVSLNANVPYFSSVSHFLRSGDLENGSGAGSSNTSPNT</sequence>
<keyword evidence="2" id="KW-1185">Reference proteome</keyword>
<dbReference type="Proteomes" id="UP001367508">
    <property type="component" value="Unassembled WGS sequence"/>
</dbReference>
<evidence type="ECO:0000313" key="1">
    <source>
        <dbReference type="EMBL" id="KAK7339416.1"/>
    </source>
</evidence>
<name>A0AAN9LPJ0_CANGL</name>
<dbReference type="AlphaFoldDB" id="A0AAN9LPJ0"/>
<comment type="caution">
    <text evidence="1">The sequence shown here is derived from an EMBL/GenBank/DDBJ whole genome shotgun (WGS) entry which is preliminary data.</text>
</comment>
<organism evidence="1 2">
    <name type="scientific">Canavalia gladiata</name>
    <name type="common">Sword bean</name>
    <name type="synonym">Dolichos gladiatus</name>
    <dbReference type="NCBI Taxonomy" id="3824"/>
    <lineage>
        <taxon>Eukaryota</taxon>
        <taxon>Viridiplantae</taxon>
        <taxon>Streptophyta</taxon>
        <taxon>Embryophyta</taxon>
        <taxon>Tracheophyta</taxon>
        <taxon>Spermatophyta</taxon>
        <taxon>Magnoliopsida</taxon>
        <taxon>eudicotyledons</taxon>
        <taxon>Gunneridae</taxon>
        <taxon>Pentapetalae</taxon>
        <taxon>rosids</taxon>
        <taxon>fabids</taxon>
        <taxon>Fabales</taxon>
        <taxon>Fabaceae</taxon>
        <taxon>Papilionoideae</taxon>
        <taxon>50 kb inversion clade</taxon>
        <taxon>NPAAA clade</taxon>
        <taxon>indigoferoid/millettioid clade</taxon>
        <taxon>Phaseoleae</taxon>
        <taxon>Canavalia</taxon>
    </lineage>
</organism>
<dbReference type="EMBL" id="JAYMYQ010000004">
    <property type="protein sequence ID" value="KAK7339416.1"/>
    <property type="molecule type" value="Genomic_DNA"/>
</dbReference>
<evidence type="ECO:0000313" key="2">
    <source>
        <dbReference type="Proteomes" id="UP001367508"/>
    </source>
</evidence>
<reference evidence="1 2" key="1">
    <citation type="submission" date="2024-01" db="EMBL/GenBank/DDBJ databases">
        <title>The genomes of 5 underutilized Papilionoideae crops provide insights into root nodulation and disease resistanc.</title>
        <authorList>
            <person name="Jiang F."/>
        </authorList>
    </citation>
    <scope>NUCLEOTIDE SEQUENCE [LARGE SCALE GENOMIC DNA]</scope>
    <source>
        <strain evidence="1">LVBAO_FW01</strain>
        <tissue evidence="1">Leaves</tissue>
    </source>
</reference>
<protein>
    <submittedName>
        <fullName evidence="1">Uncharacterized protein</fullName>
    </submittedName>
</protein>
<gene>
    <name evidence="1" type="ORF">VNO77_20081</name>
</gene>
<accession>A0AAN9LPJ0</accession>
<proteinExistence type="predicted"/>